<evidence type="ECO:0000256" key="2">
    <source>
        <dbReference type="ARBA" id="ARBA00022553"/>
    </source>
</evidence>
<reference evidence="12" key="2">
    <citation type="submission" date="2021-04" db="EMBL/GenBank/DDBJ databases">
        <authorList>
            <person name="Gilroy R."/>
        </authorList>
    </citation>
    <scope>NUCLEOTIDE SEQUENCE</scope>
    <source>
        <strain evidence="12">CHK193-4272</strain>
    </source>
</reference>
<evidence type="ECO:0000256" key="4">
    <source>
        <dbReference type="ARBA" id="ARBA00023015"/>
    </source>
</evidence>
<evidence type="ECO:0000256" key="7">
    <source>
        <dbReference type="ARBA" id="ARBA00024867"/>
    </source>
</evidence>
<reference evidence="12" key="1">
    <citation type="journal article" date="2021" name="PeerJ">
        <title>Extensive microbial diversity within the chicken gut microbiome revealed by metagenomics and culture.</title>
        <authorList>
            <person name="Gilroy R."/>
            <person name="Ravi A."/>
            <person name="Getino M."/>
            <person name="Pursley I."/>
            <person name="Horton D.L."/>
            <person name="Alikhan N.F."/>
            <person name="Baker D."/>
            <person name="Gharbi K."/>
            <person name="Hall N."/>
            <person name="Watson M."/>
            <person name="Adriaenssens E.M."/>
            <person name="Foster-Nyarko E."/>
            <person name="Jarju S."/>
            <person name="Secka A."/>
            <person name="Antonio M."/>
            <person name="Oren A."/>
            <person name="Chaudhuri R.R."/>
            <person name="La Ragione R."/>
            <person name="Hildebrand F."/>
            <person name="Pallen M.J."/>
        </authorList>
    </citation>
    <scope>NUCLEOTIDE SEQUENCE</scope>
    <source>
        <strain evidence="12">CHK193-4272</strain>
    </source>
</reference>
<keyword evidence="3" id="KW-0902">Two-component regulatory system</keyword>
<dbReference type="AlphaFoldDB" id="A0A9D1PJZ4"/>
<dbReference type="InterPro" id="IPR011006">
    <property type="entry name" value="CheY-like_superfamily"/>
</dbReference>
<protein>
    <recommendedName>
        <fullName evidence="1">Stage 0 sporulation protein A homolog</fullName>
    </recommendedName>
</protein>
<dbReference type="FunFam" id="3.40.50.2300:FF:000001">
    <property type="entry name" value="DNA-binding response regulator PhoB"/>
    <property type="match status" value="1"/>
</dbReference>
<dbReference type="PROSITE" id="PS50110">
    <property type="entry name" value="RESPONSE_REGULATORY"/>
    <property type="match status" value="1"/>
</dbReference>
<feature type="modified residue" description="4-aspartylphosphate" evidence="8">
    <location>
        <position position="51"/>
    </location>
</feature>
<dbReference type="GO" id="GO:0006355">
    <property type="term" value="P:regulation of DNA-templated transcription"/>
    <property type="evidence" value="ECO:0007669"/>
    <property type="project" value="InterPro"/>
</dbReference>
<dbReference type="GO" id="GO:0000156">
    <property type="term" value="F:phosphorelay response regulator activity"/>
    <property type="evidence" value="ECO:0007669"/>
    <property type="project" value="TreeGrafter"/>
</dbReference>
<evidence type="ECO:0000313" key="13">
    <source>
        <dbReference type="Proteomes" id="UP000886808"/>
    </source>
</evidence>
<dbReference type="PANTHER" id="PTHR48111">
    <property type="entry name" value="REGULATOR OF RPOS"/>
    <property type="match status" value="1"/>
</dbReference>
<dbReference type="SUPFAM" id="SSF46894">
    <property type="entry name" value="C-terminal effector domain of the bipartite response regulators"/>
    <property type="match status" value="1"/>
</dbReference>
<keyword evidence="2 8" id="KW-0597">Phosphoprotein</keyword>
<keyword evidence="6" id="KW-0804">Transcription</keyword>
<dbReference type="SUPFAM" id="SSF52172">
    <property type="entry name" value="CheY-like"/>
    <property type="match status" value="1"/>
</dbReference>
<dbReference type="EMBL" id="DXIE01000036">
    <property type="protein sequence ID" value="HIV62497.1"/>
    <property type="molecule type" value="Genomic_DNA"/>
</dbReference>
<dbReference type="GO" id="GO:0005829">
    <property type="term" value="C:cytosol"/>
    <property type="evidence" value="ECO:0007669"/>
    <property type="project" value="TreeGrafter"/>
</dbReference>
<dbReference type="InterPro" id="IPR001789">
    <property type="entry name" value="Sig_transdc_resp-reg_receiver"/>
</dbReference>
<name>A0A9D1PJZ4_9FIRM</name>
<dbReference type="GO" id="GO:0032993">
    <property type="term" value="C:protein-DNA complex"/>
    <property type="evidence" value="ECO:0007669"/>
    <property type="project" value="TreeGrafter"/>
</dbReference>
<proteinExistence type="predicted"/>
<dbReference type="GO" id="GO:0000976">
    <property type="term" value="F:transcription cis-regulatory region binding"/>
    <property type="evidence" value="ECO:0007669"/>
    <property type="project" value="TreeGrafter"/>
</dbReference>
<dbReference type="InterPro" id="IPR039420">
    <property type="entry name" value="WalR-like"/>
</dbReference>
<gene>
    <name evidence="12" type="ORF">H9746_06630</name>
</gene>
<feature type="DNA-binding region" description="OmpR/PhoB-type" evidence="9">
    <location>
        <begin position="124"/>
        <end position="222"/>
    </location>
</feature>
<dbReference type="InterPro" id="IPR001867">
    <property type="entry name" value="OmpR/PhoB-type_DNA-bd"/>
</dbReference>
<comment type="function">
    <text evidence="7">May play the central regulatory role in sporulation. It may be an element of the effector pathway responsible for the activation of sporulation genes in response to nutritional stress. Spo0A may act in concert with spo0H (a sigma factor) to control the expression of some genes that are critical to the sporulation process.</text>
</comment>
<evidence type="ECO:0000259" key="10">
    <source>
        <dbReference type="PROSITE" id="PS50110"/>
    </source>
</evidence>
<dbReference type="Pfam" id="PF00072">
    <property type="entry name" value="Response_reg"/>
    <property type="match status" value="1"/>
</dbReference>
<evidence type="ECO:0000259" key="11">
    <source>
        <dbReference type="PROSITE" id="PS51755"/>
    </source>
</evidence>
<comment type="caution">
    <text evidence="12">The sequence shown here is derived from an EMBL/GenBank/DDBJ whole genome shotgun (WGS) entry which is preliminary data.</text>
</comment>
<dbReference type="CDD" id="cd00383">
    <property type="entry name" value="trans_reg_C"/>
    <property type="match status" value="1"/>
</dbReference>
<accession>A0A9D1PJZ4</accession>
<dbReference type="Gene3D" id="3.40.50.2300">
    <property type="match status" value="1"/>
</dbReference>
<evidence type="ECO:0000256" key="5">
    <source>
        <dbReference type="ARBA" id="ARBA00023125"/>
    </source>
</evidence>
<evidence type="ECO:0000256" key="9">
    <source>
        <dbReference type="PROSITE-ProRule" id="PRU01091"/>
    </source>
</evidence>
<evidence type="ECO:0000256" key="8">
    <source>
        <dbReference type="PROSITE-ProRule" id="PRU00169"/>
    </source>
</evidence>
<organism evidence="12 13">
    <name type="scientific">Candidatus Butyricicoccus avistercoris</name>
    <dbReference type="NCBI Taxonomy" id="2838518"/>
    <lineage>
        <taxon>Bacteria</taxon>
        <taxon>Bacillati</taxon>
        <taxon>Bacillota</taxon>
        <taxon>Clostridia</taxon>
        <taxon>Eubacteriales</taxon>
        <taxon>Butyricicoccaceae</taxon>
        <taxon>Butyricicoccus</taxon>
    </lineage>
</organism>
<dbReference type="Pfam" id="PF00486">
    <property type="entry name" value="Trans_reg_C"/>
    <property type="match status" value="1"/>
</dbReference>
<dbReference type="InterPro" id="IPR016032">
    <property type="entry name" value="Sig_transdc_resp-reg_C-effctor"/>
</dbReference>
<feature type="domain" description="Response regulatory" evidence="10">
    <location>
        <begin position="2"/>
        <end position="116"/>
    </location>
</feature>
<evidence type="ECO:0000256" key="6">
    <source>
        <dbReference type="ARBA" id="ARBA00023163"/>
    </source>
</evidence>
<keyword evidence="5 9" id="KW-0238">DNA-binding</keyword>
<dbReference type="SMART" id="SM00448">
    <property type="entry name" value="REC"/>
    <property type="match status" value="1"/>
</dbReference>
<dbReference type="Gene3D" id="6.10.250.690">
    <property type="match status" value="1"/>
</dbReference>
<keyword evidence="4" id="KW-0805">Transcription regulation</keyword>
<dbReference type="Gene3D" id="1.10.10.10">
    <property type="entry name" value="Winged helix-like DNA-binding domain superfamily/Winged helix DNA-binding domain"/>
    <property type="match status" value="1"/>
</dbReference>
<feature type="domain" description="OmpR/PhoB-type" evidence="11">
    <location>
        <begin position="124"/>
        <end position="222"/>
    </location>
</feature>
<dbReference type="PROSITE" id="PS51755">
    <property type="entry name" value="OMPR_PHOB"/>
    <property type="match status" value="1"/>
</dbReference>
<evidence type="ECO:0000313" key="12">
    <source>
        <dbReference type="EMBL" id="HIV62497.1"/>
    </source>
</evidence>
<dbReference type="Proteomes" id="UP000886808">
    <property type="component" value="Unassembled WGS sequence"/>
</dbReference>
<sequence length="225" mass="25669">MNILLVEDEKRLSEVLVKILQENKYTVDAVKNGSDGLLYAQKGQYDVIILDVMLPEKSGLEIARTLRQEDNKTPILMLTARSEVSDRVAGLDSGADDYLTKPFAIEELLARVRALSRRQAEMQMETLKFGDITLKLSTHDICLGSKSVRLNRKEFDVIQMLMINSKSIVSKEMLITKVWGFDSDAEANNVEAYISFLRKKLAYLQSKVKISTIWKVGYRLEWEDT</sequence>
<dbReference type="CDD" id="cd17625">
    <property type="entry name" value="REC_OmpR_DrrD-like"/>
    <property type="match status" value="1"/>
</dbReference>
<dbReference type="InterPro" id="IPR036388">
    <property type="entry name" value="WH-like_DNA-bd_sf"/>
</dbReference>
<dbReference type="PANTHER" id="PTHR48111:SF22">
    <property type="entry name" value="REGULATOR OF RPOS"/>
    <property type="match status" value="1"/>
</dbReference>
<dbReference type="SMART" id="SM00862">
    <property type="entry name" value="Trans_reg_C"/>
    <property type="match status" value="1"/>
</dbReference>
<evidence type="ECO:0000256" key="1">
    <source>
        <dbReference type="ARBA" id="ARBA00018672"/>
    </source>
</evidence>
<evidence type="ECO:0000256" key="3">
    <source>
        <dbReference type="ARBA" id="ARBA00023012"/>
    </source>
</evidence>